<sequence length="185" mass="20820">MEKESATPTSFPETQLSEREPRLILNIWISDDPIIDNEEKADAFWGRVASYYNENRPRVLQKEIPCVRRPPPPNSSLGRAPSHAPPQAHHWSTYARPRASNYNNLQTLALVCAAHLLPTPLSVVPLLTRRRRLPHATALLHRTCSDHCNEEIPFVSNSSVLLVQTNEGFVLPVVDLIDDLPPLTV</sequence>
<feature type="region of interest" description="Disordered" evidence="1">
    <location>
        <begin position="65"/>
        <end position="90"/>
    </location>
</feature>
<dbReference type="Proteomes" id="UP000250235">
    <property type="component" value="Unassembled WGS sequence"/>
</dbReference>
<evidence type="ECO:0000256" key="1">
    <source>
        <dbReference type="SAM" id="MobiDB-lite"/>
    </source>
</evidence>
<dbReference type="OrthoDB" id="1110283at2759"/>
<dbReference type="EMBL" id="KV012500">
    <property type="protein sequence ID" value="KZV24840.1"/>
    <property type="molecule type" value="Genomic_DNA"/>
</dbReference>
<proteinExistence type="predicted"/>
<protein>
    <submittedName>
        <fullName evidence="2">Uncharacterized protein</fullName>
    </submittedName>
</protein>
<name>A0A2Z7AVC3_9LAMI</name>
<accession>A0A2Z7AVC3</accession>
<organism evidence="2 3">
    <name type="scientific">Dorcoceras hygrometricum</name>
    <dbReference type="NCBI Taxonomy" id="472368"/>
    <lineage>
        <taxon>Eukaryota</taxon>
        <taxon>Viridiplantae</taxon>
        <taxon>Streptophyta</taxon>
        <taxon>Embryophyta</taxon>
        <taxon>Tracheophyta</taxon>
        <taxon>Spermatophyta</taxon>
        <taxon>Magnoliopsida</taxon>
        <taxon>eudicotyledons</taxon>
        <taxon>Gunneridae</taxon>
        <taxon>Pentapetalae</taxon>
        <taxon>asterids</taxon>
        <taxon>lamiids</taxon>
        <taxon>Lamiales</taxon>
        <taxon>Gesneriaceae</taxon>
        <taxon>Didymocarpoideae</taxon>
        <taxon>Trichosporeae</taxon>
        <taxon>Loxocarpinae</taxon>
        <taxon>Dorcoceras</taxon>
    </lineage>
</organism>
<reference evidence="2 3" key="1">
    <citation type="journal article" date="2015" name="Proc. Natl. Acad. Sci. U.S.A.">
        <title>The resurrection genome of Boea hygrometrica: A blueprint for survival of dehydration.</title>
        <authorList>
            <person name="Xiao L."/>
            <person name="Yang G."/>
            <person name="Zhang L."/>
            <person name="Yang X."/>
            <person name="Zhao S."/>
            <person name="Ji Z."/>
            <person name="Zhou Q."/>
            <person name="Hu M."/>
            <person name="Wang Y."/>
            <person name="Chen M."/>
            <person name="Xu Y."/>
            <person name="Jin H."/>
            <person name="Xiao X."/>
            <person name="Hu G."/>
            <person name="Bao F."/>
            <person name="Hu Y."/>
            <person name="Wan P."/>
            <person name="Li L."/>
            <person name="Deng X."/>
            <person name="Kuang T."/>
            <person name="Xiang C."/>
            <person name="Zhu J.K."/>
            <person name="Oliver M.J."/>
            <person name="He Y."/>
        </authorList>
    </citation>
    <scope>NUCLEOTIDE SEQUENCE [LARGE SCALE GENOMIC DNA]</scope>
    <source>
        <strain evidence="3">cv. XS01</strain>
    </source>
</reference>
<gene>
    <name evidence="2" type="ORF">F511_14723</name>
</gene>
<evidence type="ECO:0000313" key="2">
    <source>
        <dbReference type="EMBL" id="KZV24840.1"/>
    </source>
</evidence>
<dbReference type="AlphaFoldDB" id="A0A2Z7AVC3"/>
<evidence type="ECO:0000313" key="3">
    <source>
        <dbReference type="Proteomes" id="UP000250235"/>
    </source>
</evidence>
<keyword evidence="3" id="KW-1185">Reference proteome</keyword>